<protein>
    <submittedName>
        <fullName evidence="1">Uncharacterized protein</fullName>
    </submittedName>
</protein>
<accession>A0ABX9I9F8</accession>
<dbReference type="Proteomes" id="UP000256324">
    <property type="component" value="Unassembled WGS sequence"/>
</dbReference>
<name>A0ABX9I9F8_9ACTN</name>
<evidence type="ECO:0000313" key="2">
    <source>
        <dbReference type="Proteomes" id="UP000256324"/>
    </source>
</evidence>
<sequence length="70" mass="7731">MNTLIRTFMVQIPLGEGWARYQTSVWQSGLRQGLLPGVVGVEAIITRFSTPRAGAYRSGTHGTRGDAPRW</sequence>
<dbReference type="EMBL" id="PCZS01000002">
    <property type="protein sequence ID" value="REB69358.1"/>
    <property type="molecule type" value="Genomic_DNA"/>
</dbReference>
<organism evidence="1 2">
    <name type="scientific">Cutibacterium namnetense</name>
    <dbReference type="NCBI Taxonomy" id="1574624"/>
    <lineage>
        <taxon>Bacteria</taxon>
        <taxon>Bacillati</taxon>
        <taxon>Actinomycetota</taxon>
        <taxon>Actinomycetes</taxon>
        <taxon>Propionibacteriales</taxon>
        <taxon>Propionibacteriaceae</taxon>
        <taxon>Cutibacterium</taxon>
    </lineage>
</organism>
<keyword evidence="2" id="KW-1185">Reference proteome</keyword>
<proteinExistence type="predicted"/>
<comment type="caution">
    <text evidence="1">The sequence shown here is derived from an EMBL/GenBank/DDBJ whole genome shotgun (WGS) entry which is preliminary data.</text>
</comment>
<evidence type="ECO:0000313" key="1">
    <source>
        <dbReference type="EMBL" id="REB69358.1"/>
    </source>
</evidence>
<reference evidence="1 2" key="1">
    <citation type="submission" date="2017-09" db="EMBL/GenBank/DDBJ databases">
        <authorList>
            <person name="Bumgarner R.E."/>
        </authorList>
    </citation>
    <scope>NUCLEOTIDE SEQUENCE [LARGE SCALE GENOMIC DNA]</scope>
    <source>
        <strain evidence="1 2">T34998</strain>
    </source>
</reference>
<gene>
    <name evidence="1" type="ORF">CP880_07995</name>
</gene>